<keyword evidence="2" id="KW-1185">Reference proteome</keyword>
<name>A0ACC5R0R6_9HYPH</name>
<reference evidence="1" key="1">
    <citation type="submission" date="2021-01" db="EMBL/GenBank/DDBJ databases">
        <authorList>
            <person name="Sun Q."/>
        </authorList>
    </citation>
    <scope>NUCLEOTIDE SEQUENCE</scope>
    <source>
        <strain evidence="1">YIM B02566</strain>
    </source>
</reference>
<evidence type="ECO:0000313" key="2">
    <source>
        <dbReference type="Proteomes" id="UP000616151"/>
    </source>
</evidence>
<dbReference type="Proteomes" id="UP000616151">
    <property type="component" value="Unassembled WGS sequence"/>
</dbReference>
<gene>
    <name evidence="1" type="ORF">JHL16_07475</name>
</gene>
<organism evidence="1 2">
    <name type="scientific">Taklimakanibacter albus</name>
    <dbReference type="NCBI Taxonomy" id="2800327"/>
    <lineage>
        <taxon>Bacteria</taxon>
        <taxon>Pseudomonadati</taxon>
        <taxon>Pseudomonadota</taxon>
        <taxon>Alphaproteobacteria</taxon>
        <taxon>Hyphomicrobiales</taxon>
        <taxon>Aestuariivirgaceae</taxon>
        <taxon>Taklimakanibacter</taxon>
    </lineage>
</organism>
<sequence length="102" mass="10968">MRFSLSVLAFALLSDPLLAKQALPPQITQAIKSWQQCAAAAYKAQRQVMSDKNEAAEASFAACQAQYDTVVARAGENGLKAADVRQALDKSKLALKKQMTAP</sequence>
<evidence type="ECO:0000313" key="1">
    <source>
        <dbReference type="EMBL" id="MBK1866192.1"/>
    </source>
</evidence>
<dbReference type="EMBL" id="JAENHL010000006">
    <property type="protein sequence ID" value="MBK1866192.1"/>
    <property type="molecule type" value="Genomic_DNA"/>
</dbReference>
<accession>A0ACC5R0R6</accession>
<proteinExistence type="predicted"/>
<protein>
    <submittedName>
        <fullName evidence="1">Uncharacterized protein</fullName>
    </submittedName>
</protein>
<comment type="caution">
    <text evidence="1">The sequence shown here is derived from an EMBL/GenBank/DDBJ whole genome shotgun (WGS) entry which is preliminary data.</text>
</comment>